<organism evidence="2 3">
    <name type="scientific">Rotaria sordida</name>
    <dbReference type="NCBI Taxonomy" id="392033"/>
    <lineage>
        <taxon>Eukaryota</taxon>
        <taxon>Metazoa</taxon>
        <taxon>Spiralia</taxon>
        <taxon>Gnathifera</taxon>
        <taxon>Rotifera</taxon>
        <taxon>Eurotatoria</taxon>
        <taxon>Bdelloidea</taxon>
        <taxon>Philodinida</taxon>
        <taxon>Philodinidae</taxon>
        <taxon>Rotaria</taxon>
    </lineage>
</organism>
<reference evidence="2" key="1">
    <citation type="submission" date="2021-02" db="EMBL/GenBank/DDBJ databases">
        <authorList>
            <person name="Nowell W R."/>
        </authorList>
    </citation>
    <scope>NUCLEOTIDE SEQUENCE</scope>
</reference>
<name>A0A820DEK4_9BILA</name>
<evidence type="ECO:0000256" key="1">
    <source>
        <dbReference type="SAM" id="MobiDB-lite"/>
    </source>
</evidence>
<gene>
    <name evidence="2" type="ORF">OTI717_LOCUS39734</name>
</gene>
<accession>A0A820DEK4</accession>
<feature type="region of interest" description="Disordered" evidence="1">
    <location>
        <begin position="1"/>
        <end position="21"/>
    </location>
</feature>
<dbReference type="EMBL" id="CAJOAX010027465">
    <property type="protein sequence ID" value="CAF4230997.1"/>
    <property type="molecule type" value="Genomic_DNA"/>
</dbReference>
<protein>
    <submittedName>
        <fullName evidence="2">Uncharacterized protein</fullName>
    </submittedName>
</protein>
<sequence length="21" mass="2343">MDTNHDSIDTGSFDETTKSIE</sequence>
<evidence type="ECO:0000313" key="2">
    <source>
        <dbReference type="EMBL" id="CAF4230997.1"/>
    </source>
</evidence>
<feature type="non-terminal residue" evidence="2">
    <location>
        <position position="1"/>
    </location>
</feature>
<comment type="caution">
    <text evidence="2">The sequence shown here is derived from an EMBL/GenBank/DDBJ whole genome shotgun (WGS) entry which is preliminary data.</text>
</comment>
<dbReference type="AlphaFoldDB" id="A0A820DEK4"/>
<evidence type="ECO:0000313" key="3">
    <source>
        <dbReference type="Proteomes" id="UP000663823"/>
    </source>
</evidence>
<dbReference type="Proteomes" id="UP000663823">
    <property type="component" value="Unassembled WGS sequence"/>
</dbReference>
<proteinExistence type="predicted"/>